<evidence type="ECO:0000259" key="14">
    <source>
        <dbReference type="PROSITE" id="PS50011"/>
    </source>
</evidence>
<dbReference type="InterPro" id="IPR006575">
    <property type="entry name" value="RWD_dom"/>
</dbReference>
<dbReference type="Gene3D" id="1.10.510.10">
    <property type="entry name" value="Transferase(Phosphotransferase) domain 1"/>
    <property type="match status" value="2"/>
</dbReference>
<feature type="region of interest" description="Disordered" evidence="13">
    <location>
        <begin position="698"/>
        <end position="720"/>
    </location>
</feature>
<evidence type="ECO:0000256" key="4">
    <source>
        <dbReference type="ARBA" id="ARBA00022741"/>
    </source>
</evidence>
<evidence type="ECO:0000313" key="17">
    <source>
        <dbReference type="Proteomes" id="UP001519460"/>
    </source>
</evidence>
<dbReference type="PANTHER" id="PTHR11042:SF136">
    <property type="entry name" value="EIF-2-ALPHA KINASE GCN2"/>
    <property type="match status" value="1"/>
</dbReference>
<evidence type="ECO:0000256" key="13">
    <source>
        <dbReference type="SAM" id="MobiDB-lite"/>
    </source>
</evidence>
<dbReference type="Pfam" id="PF13393">
    <property type="entry name" value="tRNA-synt_His"/>
    <property type="match status" value="1"/>
</dbReference>
<feature type="compositionally biased region" description="Basic and acidic residues" evidence="13">
    <location>
        <begin position="206"/>
        <end position="222"/>
    </location>
</feature>
<dbReference type="Gene3D" id="3.30.930.10">
    <property type="entry name" value="Bira Bifunctional Protein, Domain 2"/>
    <property type="match status" value="1"/>
</dbReference>
<dbReference type="PANTHER" id="PTHR11042">
    <property type="entry name" value="EUKARYOTIC TRANSLATION INITIATION FACTOR 2-ALPHA KINASE EIF2-ALPHA KINASE -RELATED"/>
    <property type="match status" value="1"/>
</dbReference>
<dbReference type="InterPro" id="IPR041715">
    <property type="entry name" value="HisRS-like_core"/>
</dbReference>
<comment type="similarity">
    <text evidence="7">Belongs to the protein kinase superfamily. Ser/Thr protein kinase family. GCN2 subfamily.</text>
</comment>
<keyword evidence="4 11" id="KW-0547">Nucleotide-binding</keyword>
<evidence type="ECO:0000256" key="11">
    <source>
        <dbReference type="PIRSR" id="PIRSR000660-2"/>
    </source>
</evidence>
<feature type="compositionally biased region" description="Acidic residues" evidence="13">
    <location>
        <begin position="711"/>
        <end position="720"/>
    </location>
</feature>
<dbReference type="InterPro" id="IPR011009">
    <property type="entry name" value="Kinase-like_dom_sf"/>
</dbReference>
<evidence type="ECO:0000256" key="3">
    <source>
        <dbReference type="ARBA" id="ARBA00022679"/>
    </source>
</evidence>
<feature type="compositionally biased region" description="Low complexity" evidence="13">
    <location>
        <begin position="742"/>
        <end position="752"/>
    </location>
</feature>
<comment type="catalytic activity">
    <reaction evidence="8">
        <text>L-threonyl-[protein] + ATP = O-phospho-L-threonyl-[protein] + ADP + H(+)</text>
        <dbReference type="Rhea" id="RHEA:46608"/>
        <dbReference type="Rhea" id="RHEA-COMP:11060"/>
        <dbReference type="Rhea" id="RHEA-COMP:11605"/>
        <dbReference type="ChEBI" id="CHEBI:15378"/>
        <dbReference type="ChEBI" id="CHEBI:30013"/>
        <dbReference type="ChEBI" id="CHEBI:30616"/>
        <dbReference type="ChEBI" id="CHEBI:61977"/>
        <dbReference type="ChEBI" id="CHEBI:456216"/>
        <dbReference type="EC" id="2.7.11.1"/>
    </reaction>
</comment>
<keyword evidence="2" id="KW-0723">Serine/threonine-protein kinase</keyword>
<dbReference type="Pfam" id="PF12745">
    <property type="entry name" value="HGTP_anticodon2"/>
    <property type="match status" value="1"/>
</dbReference>
<accession>A0ABD0M5E3</accession>
<dbReference type="SMART" id="SM00591">
    <property type="entry name" value="RWD"/>
    <property type="match status" value="1"/>
</dbReference>
<dbReference type="InterPro" id="IPR000719">
    <property type="entry name" value="Prot_kinase_dom"/>
</dbReference>
<protein>
    <recommendedName>
        <fullName evidence="1">non-specific serine/threonine protein kinase</fullName>
        <ecNumber evidence="1">2.7.11.1</ecNumber>
    </recommendedName>
</protein>
<evidence type="ECO:0000256" key="2">
    <source>
        <dbReference type="ARBA" id="ARBA00022527"/>
    </source>
</evidence>
<feature type="region of interest" description="Disordered" evidence="13">
    <location>
        <begin position="739"/>
        <end position="773"/>
    </location>
</feature>
<dbReference type="InterPro" id="IPR036621">
    <property type="entry name" value="Anticodon-bd_dom_sf"/>
</dbReference>
<dbReference type="FunFam" id="3.40.50.800:FF:000009">
    <property type="entry name" value="Eukaryotic translation initiation factor 2-alpha kinase"/>
    <property type="match status" value="1"/>
</dbReference>
<feature type="compositionally biased region" description="Basic and acidic residues" evidence="13">
    <location>
        <begin position="699"/>
        <end position="710"/>
    </location>
</feature>
<dbReference type="InterPro" id="IPR016135">
    <property type="entry name" value="UBQ-conjugating_enzyme/RWD"/>
</dbReference>
<evidence type="ECO:0000256" key="9">
    <source>
        <dbReference type="ARBA" id="ARBA00048679"/>
    </source>
</evidence>
<evidence type="ECO:0000256" key="5">
    <source>
        <dbReference type="ARBA" id="ARBA00022777"/>
    </source>
</evidence>
<dbReference type="GO" id="GO:0007165">
    <property type="term" value="P:signal transduction"/>
    <property type="evidence" value="ECO:0007669"/>
    <property type="project" value="UniProtKB-ARBA"/>
</dbReference>
<dbReference type="InterPro" id="IPR008271">
    <property type="entry name" value="Ser/Thr_kinase_AS"/>
</dbReference>
<keyword evidence="17" id="KW-1185">Reference proteome</keyword>
<evidence type="ECO:0000256" key="1">
    <source>
        <dbReference type="ARBA" id="ARBA00012513"/>
    </source>
</evidence>
<dbReference type="SUPFAM" id="SSF55681">
    <property type="entry name" value="Class II aaRS and biotin synthetases"/>
    <property type="match status" value="1"/>
</dbReference>
<keyword evidence="6 11" id="KW-0067">ATP-binding</keyword>
<dbReference type="SUPFAM" id="SSF56112">
    <property type="entry name" value="Protein kinase-like (PK-like)"/>
    <property type="match status" value="2"/>
</dbReference>
<evidence type="ECO:0000256" key="10">
    <source>
        <dbReference type="PIRSR" id="PIRSR000660-1"/>
    </source>
</evidence>
<sequence>MATEGSSYIERQEDELEVLKAILSEECVDDLRQKDVWKVQRPVEMLLKLSPLQSHSQGPGAQVFAMVDMHVKCSANYPDEVPSIILENPRGLSNFELSELKTELDQLAQQKVGEAKQFTPMYLTLLFLAHLHYQVMVLDLVQLAQQYLHSHNRPPSKSFYDEMMSNKRKQQEEQAQQKQKQLELIRRREQKERQLLEDEIQKRQEALRNESRRKREEAKQIDETESVYGSPRLTPPPMNAPKPCVLVLDFILLVSVENRRTSTPRRESESEGDEGKCREHAGPAVSKLVFNTKGERAVHRGRCLGHSSSGSTVYAGMDLSTGELVVITEWVLKWRHMGKKAHVKVADLDEDKEGNNYLKQVQSIEQELSSLVRLQHPNILQYLAIKHQRDPGKITIHGVPLEMLRLYTEGMLIGLQYLHSKSVVHKHFRASSVFVDSRGTIRLADYAIDKRLSDLYHSVEAARPGVRFSSVMPSTLGRGGMKGDVYQLGVTVLSLAMGEVVTETVVEIPTHLPPSLMDFLMKCLLKDDRHRWSASQLLEHAFIMEPLHPAPTAPSVSQQKQGTSTQQEFDVLRSLGKGGFGNVLKVRNKLDGQLYAIKRIALNPRSKQLNKKITREVKLLSRLNHENIVRYYNSWIEISDDPAHSDSSSSPSSKTSNSSPQKQPAKSAVPAIKGEDSLDFLMDVEKFVPQIAGDSAEWSAHRSFEPRGEESESDFDDDDEGDVFATSFLRRLDNSDSIVFGSDSTGEQQTEESSSKTETPKKTQSESSSALWAVSQEEPPKLQYLYIQMEYCEKSTLRNSIDSGLSQDMDRAWRLFREIIEGLLYIHEQNMIHRDLKPVNIFLDSNDHVKIGDFGLATTDIVKHTSMAETSMPTPAFLDNLLSSSRSGSGDGNLTGKVGTALYVSPEMMTGGHKLHYDQKVDIYSLGIIFFEMVYKTLPTGMERVKVLSNLRQPDIILPEDFDEVERPNQAAIIRWLLDHNPRKRPSSKELLQSPLLPPPQMEEAELNEIVQSTIANPQSSSYRRLVSALFEQQQLKLNSITDLTYDMDLHKRIFERHGAVKLNTPLLMPRPAQYPDNEPSLPCFLDNSGSIVILPHDLRVPFARFVAHNHVQNIKRYSVERVYRQSKVFGLHPREMMECAFDIVTATYSCSIPDAELLVLVQEVINEFPGLQSRQFKVCVNHSLLVQAVLLHCGVPQDQVSTVMTALSDQQVWPSSKVSSVLSRLQLNLSESHLAQLATFLDMEDSYSKVSSCLRPVTRNHGQAGSLAKQGLHEIESVLSCAKTMGVKLEVSMSLGWAHKLRQYSGIIFQVFCRTVRKKRTITEILAVGGRYDKMVRDFQSPLGMLEGTSHHQGAVGVSLSFDRLLASLAEEKGTPSPCDVIVCTIGHTTMLKERLAITHDLWAAGIRTEVIFDALKDIEEIQDYCRSAGIVFLVILKDGDTNSVKVKTLEGSRVAEKKVNQSDLVDFIQQKLAAIK</sequence>
<dbReference type="Proteomes" id="UP001519460">
    <property type="component" value="Unassembled WGS sequence"/>
</dbReference>
<name>A0ABD0M5E3_9CAEN</name>
<dbReference type="Pfam" id="PF00069">
    <property type="entry name" value="Pkinase"/>
    <property type="match status" value="3"/>
</dbReference>
<dbReference type="EMBL" id="JACVVK020000005">
    <property type="protein sequence ID" value="KAK7506996.1"/>
    <property type="molecule type" value="Genomic_DNA"/>
</dbReference>
<dbReference type="FunFam" id="3.10.110.10:FF:000050">
    <property type="entry name" value="eIF-2-alpha kinase GCN2"/>
    <property type="match status" value="1"/>
</dbReference>
<dbReference type="EC" id="2.7.11.1" evidence="1"/>
<dbReference type="GO" id="GO:0005524">
    <property type="term" value="F:ATP binding"/>
    <property type="evidence" value="ECO:0007669"/>
    <property type="project" value="UniProtKB-UniRule"/>
</dbReference>
<feature type="binding site" evidence="11">
    <location>
        <begin position="575"/>
        <end position="583"/>
    </location>
    <ligand>
        <name>ATP</name>
        <dbReference type="ChEBI" id="CHEBI:30616"/>
    </ligand>
</feature>
<feature type="domain" description="Protein kinase" evidence="14">
    <location>
        <begin position="298"/>
        <end position="543"/>
    </location>
</feature>
<feature type="non-terminal residue" evidence="16">
    <location>
        <position position="1478"/>
    </location>
</feature>
<dbReference type="InterPro" id="IPR017441">
    <property type="entry name" value="Protein_kinase_ATP_BS"/>
</dbReference>
<keyword evidence="3" id="KW-0808">Transferase</keyword>
<feature type="region of interest" description="Disordered" evidence="13">
    <location>
        <begin position="152"/>
        <end position="181"/>
    </location>
</feature>
<dbReference type="GO" id="GO:0004694">
    <property type="term" value="F:eukaryotic translation initiation factor 2alpha kinase activity"/>
    <property type="evidence" value="ECO:0007669"/>
    <property type="project" value="UniProtKB-ARBA"/>
</dbReference>
<dbReference type="Gene3D" id="3.10.110.10">
    <property type="entry name" value="Ubiquitin Conjugating Enzyme"/>
    <property type="match status" value="1"/>
</dbReference>
<dbReference type="PROSITE" id="PS00107">
    <property type="entry name" value="PROTEIN_KINASE_ATP"/>
    <property type="match status" value="1"/>
</dbReference>
<dbReference type="PROSITE" id="PS00108">
    <property type="entry name" value="PROTEIN_KINASE_ST"/>
    <property type="match status" value="1"/>
</dbReference>
<evidence type="ECO:0000256" key="7">
    <source>
        <dbReference type="ARBA" id="ARBA00037982"/>
    </source>
</evidence>
<comment type="catalytic activity">
    <reaction evidence="9">
        <text>L-seryl-[protein] + ATP = O-phospho-L-seryl-[protein] + ADP + H(+)</text>
        <dbReference type="Rhea" id="RHEA:17989"/>
        <dbReference type="Rhea" id="RHEA-COMP:9863"/>
        <dbReference type="Rhea" id="RHEA-COMP:11604"/>
        <dbReference type="ChEBI" id="CHEBI:15378"/>
        <dbReference type="ChEBI" id="CHEBI:29999"/>
        <dbReference type="ChEBI" id="CHEBI:30616"/>
        <dbReference type="ChEBI" id="CHEBI:83421"/>
        <dbReference type="ChEBI" id="CHEBI:456216"/>
        <dbReference type="EC" id="2.7.11.1"/>
    </reaction>
</comment>
<dbReference type="GO" id="GO:0009893">
    <property type="term" value="P:positive regulation of metabolic process"/>
    <property type="evidence" value="ECO:0007669"/>
    <property type="project" value="UniProtKB-ARBA"/>
</dbReference>
<comment type="caution">
    <text evidence="16">The sequence shown here is derived from an EMBL/GenBank/DDBJ whole genome shotgun (WGS) entry which is preliminary data.</text>
</comment>
<dbReference type="PROSITE" id="PS50908">
    <property type="entry name" value="RWD"/>
    <property type="match status" value="1"/>
</dbReference>
<gene>
    <name evidence="16" type="ORF">BaRGS_00001847</name>
</gene>
<dbReference type="SUPFAM" id="SSF54495">
    <property type="entry name" value="UBC-like"/>
    <property type="match status" value="1"/>
</dbReference>
<dbReference type="SUPFAM" id="SSF52954">
    <property type="entry name" value="Class II aaRS ABD-related"/>
    <property type="match status" value="1"/>
</dbReference>
<dbReference type="Gene3D" id="3.40.50.800">
    <property type="entry name" value="Anticodon-binding domain"/>
    <property type="match status" value="1"/>
</dbReference>
<evidence type="ECO:0000256" key="6">
    <source>
        <dbReference type="ARBA" id="ARBA00022840"/>
    </source>
</evidence>
<feature type="region of interest" description="Disordered" evidence="13">
    <location>
        <begin position="206"/>
        <end position="236"/>
    </location>
</feature>
<dbReference type="PIRSF" id="PIRSF000660">
    <property type="entry name" value="Ser/Thr_PK_GCN2"/>
    <property type="match status" value="1"/>
</dbReference>
<feature type="compositionally biased region" description="Basic and acidic residues" evidence="13">
    <location>
        <begin position="753"/>
        <end position="764"/>
    </location>
</feature>
<feature type="region of interest" description="Disordered" evidence="13">
    <location>
        <begin position="259"/>
        <end position="279"/>
    </location>
</feature>
<evidence type="ECO:0000313" key="16">
    <source>
        <dbReference type="EMBL" id="KAK7506996.1"/>
    </source>
</evidence>
<keyword evidence="5" id="KW-0418">Kinase</keyword>
<evidence type="ECO:0000256" key="12">
    <source>
        <dbReference type="PROSITE-ProRule" id="PRU10141"/>
    </source>
</evidence>
<dbReference type="InterPro" id="IPR024435">
    <property type="entry name" value="HisRS-related_dom"/>
</dbReference>
<dbReference type="Gene3D" id="3.30.200.20">
    <property type="entry name" value="Phosphorylase Kinase, domain 1"/>
    <property type="match status" value="2"/>
</dbReference>
<dbReference type="InterPro" id="IPR045864">
    <property type="entry name" value="aa-tRNA-synth_II/BPL/LPL"/>
</dbReference>
<feature type="domain" description="Protein kinase" evidence="14">
    <location>
        <begin position="569"/>
        <end position="997"/>
    </location>
</feature>
<feature type="region of interest" description="Disordered" evidence="13">
    <location>
        <begin position="641"/>
        <end position="669"/>
    </location>
</feature>
<reference evidence="16 17" key="1">
    <citation type="journal article" date="2023" name="Sci. Data">
        <title>Genome assembly of the Korean intertidal mud-creeper Batillaria attramentaria.</title>
        <authorList>
            <person name="Patra A.K."/>
            <person name="Ho P.T."/>
            <person name="Jun S."/>
            <person name="Lee S.J."/>
            <person name="Kim Y."/>
            <person name="Won Y.J."/>
        </authorList>
    </citation>
    <scope>NUCLEOTIDE SEQUENCE [LARGE SCALE GENOMIC DNA]</scope>
    <source>
        <strain evidence="16">Wonlab-2016</strain>
    </source>
</reference>
<dbReference type="InterPro" id="IPR016255">
    <property type="entry name" value="Gcn2"/>
</dbReference>
<organism evidence="16 17">
    <name type="scientific">Batillaria attramentaria</name>
    <dbReference type="NCBI Taxonomy" id="370345"/>
    <lineage>
        <taxon>Eukaryota</taxon>
        <taxon>Metazoa</taxon>
        <taxon>Spiralia</taxon>
        <taxon>Lophotrochozoa</taxon>
        <taxon>Mollusca</taxon>
        <taxon>Gastropoda</taxon>
        <taxon>Caenogastropoda</taxon>
        <taxon>Sorbeoconcha</taxon>
        <taxon>Cerithioidea</taxon>
        <taxon>Batillariidae</taxon>
        <taxon>Batillaria</taxon>
    </lineage>
</organism>
<dbReference type="SMART" id="SM00220">
    <property type="entry name" value="S_TKc"/>
    <property type="match status" value="1"/>
</dbReference>
<dbReference type="Pfam" id="PF05773">
    <property type="entry name" value="RWD"/>
    <property type="match status" value="1"/>
</dbReference>
<feature type="active site" description="Proton acceptor" evidence="10">
    <location>
        <position position="835"/>
    </location>
</feature>
<evidence type="ECO:0000259" key="15">
    <source>
        <dbReference type="PROSITE" id="PS50908"/>
    </source>
</evidence>
<feature type="domain" description="RWD" evidence="15">
    <location>
        <begin position="14"/>
        <end position="131"/>
    </location>
</feature>
<evidence type="ECO:0000256" key="8">
    <source>
        <dbReference type="ARBA" id="ARBA00047899"/>
    </source>
</evidence>
<feature type="compositionally biased region" description="Low complexity" evidence="13">
    <location>
        <begin position="645"/>
        <end position="660"/>
    </location>
</feature>
<proteinExistence type="inferred from homology"/>
<feature type="binding site" evidence="11 12">
    <location>
        <position position="598"/>
    </location>
    <ligand>
        <name>ATP</name>
        <dbReference type="ChEBI" id="CHEBI:30616"/>
    </ligand>
</feature>
<dbReference type="PROSITE" id="PS50011">
    <property type="entry name" value="PROTEIN_KINASE_DOM"/>
    <property type="match status" value="2"/>
</dbReference>
<dbReference type="InterPro" id="IPR050339">
    <property type="entry name" value="CC_SR_Kinase"/>
</dbReference>
<dbReference type="CDD" id="cd23823">
    <property type="entry name" value="RWD_GCN2"/>
    <property type="match status" value="1"/>
</dbReference>
<dbReference type="CDD" id="cd14046">
    <property type="entry name" value="STKc_EIF2AK4_GCN2_rpt2"/>
    <property type="match status" value="1"/>
</dbReference>